<keyword evidence="4" id="KW-0067">ATP-binding</keyword>
<dbReference type="PANTHER" id="PTHR43851">
    <property type="match status" value="1"/>
</dbReference>
<evidence type="ECO:0000256" key="4">
    <source>
        <dbReference type="ARBA" id="ARBA00022840"/>
    </source>
</evidence>
<evidence type="ECO:0000313" key="7">
    <source>
        <dbReference type="Proteomes" id="UP000770889"/>
    </source>
</evidence>
<dbReference type="SUPFAM" id="SSF56112">
    <property type="entry name" value="Protein kinase-like (PK-like)"/>
    <property type="match status" value="1"/>
</dbReference>
<dbReference type="InterPro" id="IPR004147">
    <property type="entry name" value="ABC1_dom"/>
</dbReference>
<organism evidence="6 7">
    <name type="scientific">Candidatus Thiodiazotropha taylori</name>
    <dbReference type="NCBI Taxonomy" id="2792791"/>
    <lineage>
        <taxon>Bacteria</taxon>
        <taxon>Pseudomonadati</taxon>
        <taxon>Pseudomonadota</taxon>
        <taxon>Gammaproteobacteria</taxon>
        <taxon>Chromatiales</taxon>
        <taxon>Sedimenticolaceae</taxon>
        <taxon>Candidatus Thiodiazotropha</taxon>
    </lineage>
</organism>
<dbReference type="InterPro" id="IPR011009">
    <property type="entry name" value="Kinase-like_dom_sf"/>
</dbReference>
<dbReference type="GO" id="GO:0005524">
    <property type="term" value="F:ATP binding"/>
    <property type="evidence" value="ECO:0007669"/>
    <property type="project" value="UniProtKB-KW"/>
</dbReference>
<dbReference type="InterPro" id="IPR051409">
    <property type="entry name" value="Atypical_kinase_ADCK"/>
</dbReference>
<keyword evidence="6" id="KW-0418">Kinase</keyword>
<sequence>MHKSIPDSRLSRLSQMGQLAGGIAGSMVSEGARQIVRGKRPGISDLLLTPGNMKRIADRLAQMRGAAMKLGQLISMDNGHLIPPQLSELLARLRDNAYAMPMLQLAQVLESNWGSGWEKEFSRFHFTPIAAASIGQVHKADLKNGRRLAIKIQYPGVKRSIDSDVDNVGTVLNLFNLLPQGLDVGVFLSEAKKQLHQEADYLHEAQAIQRFQKQLLGDRRIVIPSVTEELTTTEVLAMEYLDGEPIESLAEMAKPLRNQTANILLEIALKEVFDWGIVQTDPNFSNYLFHAKSGRIQLLDFGAVRSYETHLRKALLQLFHACIEGQDGDIIHAAEAVGYLGDGDPVDYQNSVIQLLRFATEPARCSSVYDFANSDLPQRMAEVVLEIRLKNRYNRLPPMDILFLHRKLAGLYLLFSRLEARIDVRDIAKTHQI</sequence>
<dbReference type="GO" id="GO:0006744">
    <property type="term" value="P:ubiquinone biosynthetic process"/>
    <property type="evidence" value="ECO:0007669"/>
    <property type="project" value="TreeGrafter"/>
</dbReference>
<accession>A0A944MCC8</accession>
<dbReference type="Pfam" id="PF03109">
    <property type="entry name" value="ABC1"/>
    <property type="match status" value="1"/>
</dbReference>
<protein>
    <submittedName>
        <fullName evidence="6">AarF/ABC1/UbiB kinase family protein</fullName>
    </submittedName>
</protein>
<proteinExistence type="inferred from homology"/>
<dbReference type="CDD" id="cd13970">
    <property type="entry name" value="ABC1_ADCK3"/>
    <property type="match status" value="1"/>
</dbReference>
<comment type="caution">
    <text evidence="6">The sequence shown here is derived from an EMBL/GenBank/DDBJ whole genome shotgun (WGS) entry which is preliminary data.</text>
</comment>
<dbReference type="EMBL" id="JAHHGM010000005">
    <property type="protein sequence ID" value="MBT2988812.1"/>
    <property type="molecule type" value="Genomic_DNA"/>
</dbReference>
<evidence type="ECO:0000256" key="3">
    <source>
        <dbReference type="ARBA" id="ARBA00022741"/>
    </source>
</evidence>
<dbReference type="AlphaFoldDB" id="A0A944MCC8"/>
<dbReference type="GO" id="GO:0016301">
    <property type="term" value="F:kinase activity"/>
    <property type="evidence" value="ECO:0007669"/>
    <property type="project" value="UniProtKB-KW"/>
</dbReference>
<feature type="domain" description="ABC1 atypical kinase-like" evidence="5">
    <location>
        <begin position="92"/>
        <end position="330"/>
    </location>
</feature>
<dbReference type="InterPro" id="IPR034646">
    <property type="entry name" value="ADCK3_dom"/>
</dbReference>
<gene>
    <name evidence="6" type="ORF">KME65_07580</name>
</gene>
<reference evidence="6 7" key="1">
    <citation type="submission" date="2021-05" db="EMBL/GenBank/DDBJ databases">
        <title>Genetic and Functional Diversity in Clade A Lucinid endosymbionts from the Bahamas.</title>
        <authorList>
            <person name="Giani N.M."/>
            <person name="Engel A.S."/>
            <person name="Campbell B.J."/>
        </authorList>
    </citation>
    <scope>NUCLEOTIDE SEQUENCE [LARGE SCALE GENOMIC DNA]</scope>
    <source>
        <strain evidence="6">LUC16012Gg_MoonRockCtena</strain>
    </source>
</reference>
<comment type="similarity">
    <text evidence="1">Belongs to the protein kinase superfamily. ADCK protein kinase family.</text>
</comment>
<keyword evidence="3" id="KW-0547">Nucleotide-binding</keyword>
<name>A0A944MCC8_9GAMM</name>
<evidence type="ECO:0000256" key="1">
    <source>
        <dbReference type="ARBA" id="ARBA00009670"/>
    </source>
</evidence>
<keyword evidence="2" id="KW-0808">Transferase</keyword>
<dbReference type="Proteomes" id="UP000770889">
    <property type="component" value="Unassembled WGS sequence"/>
</dbReference>
<evidence type="ECO:0000259" key="5">
    <source>
        <dbReference type="Pfam" id="PF03109"/>
    </source>
</evidence>
<dbReference type="PANTHER" id="PTHR43851:SF3">
    <property type="entry name" value="COENZYME Q8"/>
    <property type="match status" value="1"/>
</dbReference>
<evidence type="ECO:0000256" key="2">
    <source>
        <dbReference type="ARBA" id="ARBA00022679"/>
    </source>
</evidence>
<evidence type="ECO:0000313" key="6">
    <source>
        <dbReference type="EMBL" id="MBT2988812.1"/>
    </source>
</evidence>